<dbReference type="InterPro" id="IPR047596">
    <property type="entry name" value="OMPdecase_bac"/>
</dbReference>
<dbReference type="GO" id="GO:0005829">
    <property type="term" value="C:cytosol"/>
    <property type="evidence" value="ECO:0007669"/>
    <property type="project" value="TreeGrafter"/>
</dbReference>
<comment type="similarity">
    <text evidence="8 9">Belongs to the OMP decarboxylase family. Type 1 subfamily.</text>
</comment>
<dbReference type="GO" id="GO:0006207">
    <property type="term" value="P:'de novo' pyrimidine nucleobase biosynthetic process"/>
    <property type="evidence" value="ECO:0007669"/>
    <property type="project" value="InterPro"/>
</dbReference>
<dbReference type="PANTHER" id="PTHR32119:SF2">
    <property type="entry name" value="OROTIDINE 5'-PHOSPHATE DECARBOXYLASE"/>
    <property type="match status" value="1"/>
</dbReference>
<feature type="binding site" evidence="9 11">
    <location>
        <position position="117"/>
    </location>
    <ligand>
        <name>substrate</name>
    </ligand>
</feature>
<dbReference type="Pfam" id="PF00215">
    <property type="entry name" value="OMPdecase"/>
    <property type="match status" value="1"/>
</dbReference>
<feature type="binding site" evidence="9 11">
    <location>
        <position position="179"/>
    </location>
    <ligand>
        <name>substrate</name>
    </ligand>
</feature>
<dbReference type="CDD" id="cd04725">
    <property type="entry name" value="OMP_decarboxylase_like"/>
    <property type="match status" value="1"/>
</dbReference>
<proteinExistence type="inferred from homology"/>
<evidence type="ECO:0000256" key="7">
    <source>
        <dbReference type="ARBA" id="ARBA00049157"/>
    </source>
</evidence>
<gene>
    <name evidence="9" type="primary">pyrF</name>
    <name evidence="13" type="ORF">RN79_02750</name>
</gene>
<feature type="binding site" evidence="9 11">
    <location>
        <position position="188"/>
    </location>
    <ligand>
        <name>substrate</name>
    </ligand>
</feature>
<evidence type="ECO:0000256" key="9">
    <source>
        <dbReference type="HAMAP-Rule" id="MF_01200"/>
    </source>
</evidence>
<feature type="binding site" evidence="9 11">
    <location>
        <position position="11"/>
    </location>
    <ligand>
        <name>substrate</name>
    </ligand>
</feature>
<dbReference type="EMBL" id="JWIY01000001">
    <property type="protein sequence ID" value="KIC78504.1"/>
    <property type="molecule type" value="Genomic_DNA"/>
</dbReference>
<evidence type="ECO:0000256" key="4">
    <source>
        <dbReference type="ARBA" id="ARBA00022793"/>
    </source>
</evidence>
<dbReference type="SMART" id="SM00934">
    <property type="entry name" value="OMPdecase"/>
    <property type="match status" value="1"/>
</dbReference>
<evidence type="ECO:0000313" key="14">
    <source>
        <dbReference type="Proteomes" id="UP000031339"/>
    </source>
</evidence>
<dbReference type="eggNOG" id="COG0284">
    <property type="taxonomic scope" value="Bacteria"/>
</dbReference>
<feature type="binding site" evidence="9 11">
    <location>
        <position position="208"/>
    </location>
    <ligand>
        <name>substrate</name>
    </ligand>
</feature>
<dbReference type="PROSITE" id="PS00156">
    <property type="entry name" value="OMPDECASE"/>
    <property type="match status" value="1"/>
</dbReference>
<dbReference type="HAMAP" id="MF_01200_B">
    <property type="entry name" value="OMPdecase_type1_B"/>
    <property type="match status" value="1"/>
</dbReference>
<comment type="pathway">
    <text evidence="2 9 12">Pyrimidine metabolism; UMP biosynthesis via de novo pathway; UMP from orotate: step 2/2.</text>
</comment>
<comment type="catalytic activity">
    <reaction evidence="7 9 12">
        <text>orotidine 5'-phosphate + H(+) = UMP + CO2</text>
        <dbReference type="Rhea" id="RHEA:11596"/>
        <dbReference type="ChEBI" id="CHEBI:15378"/>
        <dbReference type="ChEBI" id="CHEBI:16526"/>
        <dbReference type="ChEBI" id="CHEBI:57538"/>
        <dbReference type="ChEBI" id="CHEBI:57865"/>
        <dbReference type="EC" id="4.1.1.23"/>
    </reaction>
</comment>
<evidence type="ECO:0000256" key="2">
    <source>
        <dbReference type="ARBA" id="ARBA00004861"/>
    </source>
</evidence>
<dbReference type="InterPro" id="IPR014732">
    <property type="entry name" value="OMPdecase"/>
</dbReference>
<feature type="binding site" evidence="9 11">
    <location>
        <position position="34"/>
    </location>
    <ligand>
        <name>substrate</name>
    </ligand>
</feature>
<dbReference type="InterPro" id="IPR018089">
    <property type="entry name" value="OMPdecase_AS"/>
</dbReference>
<dbReference type="GeneID" id="93846896"/>
<name>A0A0C1HMH4_STRCV</name>
<protein>
    <recommendedName>
        <fullName evidence="9">Orotidine 5'-phosphate decarboxylase</fullName>
        <ecNumber evidence="9">4.1.1.23</ecNumber>
    </recommendedName>
    <alternativeName>
        <fullName evidence="9">OMP decarboxylase</fullName>
        <shortName evidence="9">OMPDCase</shortName>
        <shortName evidence="9">OMPdecase</shortName>
    </alternativeName>
</protein>
<dbReference type="UniPathway" id="UPA00070">
    <property type="reaction ID" value="UER00120"/>
</dbReference>
<evidence type="ECO:0000256" key="10">
    <source>
        <dbReference type="PIRSR" id="PIRSR614732-1"/>
    </source>
</evidence>
<accession>A0A0C1HMH4</accession>
<feature type="active site" description="For OMPdecase activity" evidence="10">
    <location>
        <position position="61"/>
    </location>
</feature>
<feature type="active site" description="For OMPdecase activity" evidence="10">
    <location>
        <position position="66"/>
    </location>
</feature>
<dbReference type="NCBIfam" id="NF001273">
    <property type="entry name" value="PRK00230.1"/>
    <property type="match status" value="1"/>
</dbReference>
<dbReference type="STRING" id="862969.SCI_0782"/>
<feature type="binding site" evidence="9">
    <location>
        <begin position="61"/>
        <end position="70"/>
    </location>
    <ligand>
        <name>substrate</name>
    </ligand>
</feature>
<evidence type="ECO:0000256" key="12">
    <source>
        <dbReference type="RuleBase" id="RU000512"/>
    </source>
</evidence>
<sequence>MREERPIIALDFPSFDDVKTFLEHFPKDEKLYVKIGMEFFYAIGPEIVHYLKGLEHSIFLDLKLHDIPNTVRSAMSVLGTFGVDMVTLHAAGGVEMMREAKKVLGDKAKLVAVTQLTSTSEADMRDCQNIQTTVSESVVNYACKAKEAGLDGVVCSAQEVKLIKAATSEDFLCVTPGIRPAGSEIGDQKRVMTPQEAHQIGSDYIVVGRPITRAADPVAAYRAIKTEWIDG</sequence>
<dbReference type="InterPro" id="IPR001754">
    <property type="entry name" value="OMPdeCOase_dom"/>
</dbReference>
<dbReference type="AlphaFoldDB" id="A0A0C1HMH4"/>
<evidence type="ECO:0000256" key="8">
    <source>
        <dbReference type="ARBA" id="ARBA00061012"/>
    </source>
</evidence>
<dbReference type="EC" id="4.1.1.23" evidence="9"/>
<organism evidence="13 14">
    <name type="scientific">Streptococcus constellatus</name>
    <dbReference type="NCBI Taxonomy" id="76860"/>
    <lineage>
        <taxon>Bacteria</taxon>
        <taxon>Bacillati</taxon>
        <taxon>Bacillota</taxon>
        <taxon>Bacilli</taxon>
        <taxon>Lactobacillales</taxon>
        <taxon>Streptococcaceae</taxon>
        <taxon>Streptococcus</taxon>
        <taxon>Streptococcus anginosus group</taxon>
    </lineage>
</organism>
<dbReference type="InterPro" id="IPR013785">
    <property type="entry name" value="Aldolase_TIM"/>
</dbReference>
<dbReference type="SUPFAM" id="SSF51366">
    <property type="entry name" value="Ribulose-phoshate binding barrel"/>
    <property type="match status" value="1"/>
</dbReference>
<dbReference type="Proteomes" id="UP000031339">
    <property type="component" value="Unassembled WGS sequence"/>
</dbReference>
<feature type="active site" description="For OMPdecase activity" evidence="10">
    <location>
        <position position="63"/>
    </location>
</feature>
<comment type="caution">
    <text evidence="13">The sequence shown here is derived from an EMBL/GenBank/DDBJ whole genome shotgun (WGS) entry which is preliminary data.</text>
</comment>
<dbReference type="GO" id="GO:0004590">
    <property type="term" value="F:orotidine-5'-phosphate decarboxylase activity"/>
    <property type="evidence" value="ECO:0007669"/>
    <property type="project" value="UniProtKB-UniRule"/>
</dbReference>
<keyword evidence="5 9" id="KW-0665">Pyrimidine biosynthesis</keyword>
<dbReference type="Gene3D" id="3.20.20.70">
    <property type="entry name" value="Aldolase class I"/>
    <property type="match status" value="1"/>
</dbReference>
<comment type="subunit">
    <text evidence="3 9">Homodimer.</text>
</comment>
<evidence type="ECO:0000256" key="6">
    <source>
        <dbReference type="ARBA" id="ARBA00023239"/>
    </source>
</evidence>
<evidence type="ECO:0000256" key="5">
    <source>
        <dbReference type="ARBA" id="ARBA00022975"/>
    </source>
</evidence>
<dbReference type="RefSeq" id="WP_003069422.1">
    <property type="nucleotide sequence ID" value="NZ_CAJPUH010000014.1"/>
</dbReference>
<dbReference type="OrthoDB" id="9806203at2"/>
<dbReference type="FunFam" id="3.20.20.70:FF:000015">
    <property type="entry name" value="Orotidine 5'-phosphate decarboxylase"/>
    <property type="match status" value="1"/>
</dbReference>
<reference evidence="13 14" key="1">
    <citation type="submission" date="2014-12" db="EMBL/GenBank/DDBJ databases">
        <title>Partial genome sequence of Streptococcus constellatus KCOM 1650 (= ChDC B144).</title>
        <authorList>
            <person name="Kook J.-K."/>
            <person name="Park S.-N."/>
            <person name="Lim Y.K."/>
            <person name="Jo E."/>
        </authorList>
    </citation>
    <scope>NUCLEOTIDE SEQUENCE [LARGE SCALE GENOMIC DNA]</scope>
    <source>
        <strain evidence="13 14">KCOM 1650</strain>
    </source>
</reference>
<dbReference type="GO" id="GO:0044205">
    <property type="term" value="P:'de novo' UMP biosynthetic process"/>
    <property type="evidence" value="ECO:0007669"/>
    <property type="project" value="UniProtKB-UniRule"/>
</dbReference>
<evidence type="ECO:0000256" key="11">
    <source>
        <dbReference type="PIRSR" id="PIRSR614732-2"/>
    </source>
</evidence>
<evidence type="ECO:0000256" key="1">
    <source>
        <dbReference type="ARBA" id="ARBA00002356"/>
    </source>
</evidence>
<feature type="active site" description="Proton donor" evidence="9">
    <location>
        <position position="63"/>
    </location>
</feature>
<dbReference type="NCBIfam" id="TIGR01740">
    <property type="entry name" value="pyrF"/>
    <property type="match status" value="1"/>
</dbReference>
<evidence type="ECO:0000256" key="3">
    <source>
        <dbReference type="ARBA" id="ARBA00011738"/>
    </source>
</evidence>
<keyword evidence="6 9" id="KW-0456">Lyase</keyword>
<evidence type="ECO:0000313" key="13">
    <source>
        <dbReference type="EMBL" id="KIC78504.1"/>
    </source>
</evidence>
<feature type="binding site" evidence="9 11">
    <location>
        <position position="209"/>
    </location>
    <ligand>
        <name>substrate</name>
    </ligand>
</feature>
<keyword evidence="4 9" id="KW-0210">Decarboxylase</keyword>
<dbReference type="InterPro" id="IPR011060">
    <property type="entry name" value="RibuloseP-bd_barrel"/>
</dbReference>
<comment type="function">
    <text evidence="1 9">Catalyzes the decarboxylation of orotidine 5'-monophosphate (OMP) to uridine 5'-monophosphate (UMP).</text>
</comment>
<dbReference type="PANTHER" id="PTHR32119">
    <property type="entry name" value="OROTIDINE 5'-PHOSPHATE DECARBOXYLASE"/>
    <property type="match status" value="1"/>
</dbReference>